<feature type="active site" evidence="13">
    <location>
        <position position="7"/>
    </location>
</feature>
<dbReference type="PRINTS" id="PR00696">
    <property type="entry name" value="RSOLVASERUVC"/>
</dbReference>
<dbReference type="RefSeq" id="WP_072788012.1">
    <property type="nucleotide sequence ID" value="NZ_FQUL01000002.1"/>
</dbReference>
<comment type="catalytic activity">
    <reaction evidence="12 13">
        <text>Endonucleolytic cleavage at a junction such as a reciprocal single-stranded crossover between two homologous DNA duplexes (Holliday junction).</text>
        <dbReference type="EC" id="3.1.21.10"/>
    </reaction>
</comment>
<evidence type="ECO:0000256" key="8">
    <source>
        <dbReference type="ARBA" id="ARBA00022842"/>
    </source>
</evidence>
<evidence type="ECO:0000256" key="12">
    <source>
        <dbReference type="ARBA" id="ARBA00029354"/>
    </source>
</evidence>
<accession>A0A1M4SI89</accession>
<feature type="binding site" evidence="13">
    <location>
        <position position="67"/>
    </location>
    <ligand>
        <name>Mg(2+)</name>
        <dbReference type="ChEBI" id="CHEBI:18420"/>
        <label>2</label>
    </ligand>
</feature>
<dbReference type="EC" id="3.1.21.10" evidence="13 14"/>
<proteinExistence type="inferred from homology"/>
<keyword evidence="4 13" id="KW-0479">Metal-binding</keyword>
<evidence type="ECO:0000256" key="1">
    <source>
        <dbReference type="ARBA" id="ARBA00009518"/>
    </source>
</evidence>
<keyword evidence="3 13" id="KW-0540">Nuclease</keyword>
<evidence type="ECO:0000256" key="7">
    <source>
        <dbReference type="ARBA" id="ARBA00022801"/>
    </source>
</evidence>
<sequence length="165" mass="17737">MYVLGVDPGVARCGYALLSRSAGSIEVHEAGVIRTEGTTALPRRLLEIFESLREIMALYTLDVMVVERVVFKTNAKSAMAVGQALGAAFMAAESSSIPVAQVSSNEMKLTLVGDGSAEKWQLQAMVQRLLGTEQSIRPPDVVDAIGLAFCFLSASETVREGWRLS</sequence>
<dbReference type="EMBL" id="FQUL01000002">
    <property type="protein sequence ID" value="SHE31931.1"/>
    <property type="molecule type" value="Genomic_DNA"/>
</dbReference>
<evidence type="ECO:0000256" key="3">
    <source>
        <dbReference type="ARBA" id="ARBA00022722"/>
    </source>
</evidence>
<evidence type="ECO:0000256" key="11">
    <source>
        <dbReference type="ARBA" id="ARBA00023204"/>
    </source>
</evidence>
<comment type="subcellular location">
    <subcellularLocation>
        <location evidence="13">Cytoplasm</location>
    </subcellularLocation>
</comment>
<name>A0A1M4SI89_9ACTN</name>
<dbReference type="SUPFAM" id="SSF53098">
    <property type="entry name" value="Ribonuclease H-like"/>
    <property type="match status" value="1"/>
</dbReference>
<evidence type="ECO:0000256" key="10">
    <source>
        <dbReference type="ARBA" id="ARBA00023172"/>
    </source>
</evidence>
<dbReference type="NCBIfam" id="TIGR00228">
    <property type="entry name" value="ruvC"/>
    <property type="match status" value="1"/>
</dbReference>
<keyword evidence="10 13" id="KW-0233">DNA recombination</keyword>
<keyword evidence="7 13" id="KW-0378">Hydrolase</keyword>
<evidence type="ECO:0000313" key="15">
    <source>
        <dbReference type="EMBL" id="SHE31931.1"/>
    </source>
</evidence>
<organism evidence="15 16">
    <name type="scientific">Ferrithrix thermotolerans DSM 19514</name>
    <dbReference type="NCBI Taxonomy" id="1121881"/>
    <lineage>
        <taxon>Bacteria</taxon>
        <taxon>Bacillati</taxon>
        <taxon>Actinomycetota</taxon>
        <taxon>Acidimicrobiia</taxon>
        <taxon>Acidimicrobiales</taxon>
        <taxon>Acidimicrobiaceae</taxon>
        <taxon>Ferrithrix</taxon>
    </lineage>
</organism>
<keyword evidence="6 13" id="KW-0227">DNA damage</keyword>
<dbReference type="GO" id="GO:0003677">
    <property type="term" value="F:DNA binding"/>
    <property type="evidence" value="ECO:0007669"/>
    <property type="project" value="UniProtKB-KW"/>
</dbReference>
<reference evidence="16" key="1">
    <citation type="submission" date="2016-11" db="EMBL/GenBank/DDBJ databases">
        <authorList>
            <person name="Varghese N."/>
            <person name="Submissions S."/>
        </authorList>
    </citation>
    <scope>NUCLEOTIDE SEQUENCE [LARGE SCALE GENOMIC DNA]</scope>
    <source>
        <strain evidence="16">DSM 19514</strain>
    </source>
</reference>
<feature type="active site" evidence="13">
    <location>
        <position position="140"/>
    </location>
</feature>
<keyword evidence="16" id="KW-1185">Reference proteome</keyword>
<dbReference type="CDD" id="cd16962">
    <property type="entry name" value="RuvC"/>
    <property type="match status" value="1"/>
</dbReference>
<dbReference type="STRING" id="1121881.SAMN02745225_00297"/>
<feature type="binding site" evidence="13">
    <location>
        <position position="7"/>
    </location>
    <ligand>
        <name>Mg(2+)</name>
        <dbReference type="ChEBI" id="CHEBI:18420"/>
        <label>1</label>
    </ligand>
</feature>
<comment type="function">
    <text evidence="13">The RuvA-RuvB-RuvC complex processes Holliday junction (HJ) DNA during genetic recombination and DNA repair. Endonuclease that resolves HJ intermediates. Cleaves cruciform DNA by making single-stranded nicks across the HJ at symmetrical positions within the homologous arms, yielding a 5'-phosphate and a 3'-hydroxyl group; requires a central core of homology in the junction. The consensus cleavage sequence is 5'-(A/T)TT(C/G)-3'. Cleavage occurs on the 3'-side of the TT dinucleotide at the point of strand exchange. HJ branch migration catalyzed by RuvA-RuvB allows RuvC to scan DNA until it finds its consensus sequence, where it cleaves and resolves the cruciform DNA.</text>
</comment>
<comment type="subunit">
    <text evidence="13">Homodimer which binds Holliday junction (HJ) DNA. The HJ becomes 2-fold symmetrical on binding to RuvC with unstacked arms; it has a different conformation from HJ DNA in complex with RuvA. In the full resolvosome a probable DNA-RuvA(4)-RuvB(12)-RuvC(2) complex forms which resolves the HJ.</text>
</comment>
<dbReference type="InterPro" id="IPR002176">
    <property type="entry name" value="X-over_junc_endoDNase_RuvC"/>
</dbReference>
<comment type="cofactor">
    <cofactor evidence="13">
        <name>Mg(2+)</name>
        <dbReference type="ChEBI" id="CHEBI:18420"/>
    </cofactor>
    <text evidence="13">Binds 2 Mg(2+) ion per subunit.</text>
</comment>
<keyword evidence="9 13" id="KW-0238">DNA-binding</keyword>
<dbReference type="FunFam" id="3.30.420.10:FF:000002">
    <property type="entry name" value="Crossover junction endodeoxyribonuclease RuvC"/>
    <property type="match status" value="1"/>
</dbReference>
<feature type="binding site" evidence="13">
    <location>
        <position position="140"/>
    </location>
    <ligand>
        <name>Mg(2+)</name>
        <dbReference type="ChEBI" id="CHEBI:18420"/>
        <label>1</label>
    </ligand>
</feature>
<dbReference type="GO" id="GO:0006310">
    <property type="term" value="P:DNA recombination"/>
    <property type="evidence" value="ECO:0007669"/>
    <property type="project" value="UniProtKB-UniRule"/>
</dbReference>
<evidence type="ECO:0000256" key="14">
    <source>
        <dbReference type="NCBIfam" id="TIGR00228"/>
    </source>
</evidence>
<gene>
    <name evidence="13" type="primary">ruvC</name>
    <name evidence="15" type="ORF">SAMN02745225_00297</name>
</gene>
<dbReference type="GO" id="GO:0048476">
    <property type="term" value="C:Holliday junction resolvase complex"/>
    <property type="evidence" value="ECO:0007669"/>
    <property type="project" value="UniProtKB-UniRule"/>
</dbReference>
<evidence type="ECO:0000256" key="4">
    <source>
        <dbReference type="ARBA" id="ARBA00022723"/>
    </source>
</evidence>
<dbReference type="GO" id="GO:0008821">
    <property type="term" value="F:crossover junction DNA endonuclease activity"/>
    <property type="evidence" value="ECO:0007669"/>
    <property type="project" value="UniProtKB-UniRule"/>
</dbReference>
<dbReference type="PANTHER" id="PTHR30194:SF3">
    <property type="entry name" value="CROSSOVER JUNCTION ENDODEOXYRIBONUCLEASE RUVC"/>
    <property type="match status" value="1"/>
</dbReference>
<evidence type="ECO:0000256" key="9">
    <source>
        <dbReference type="ARBA" id="ARBA00023125"/>
    </source>
</evidence>
<dbReference type="AlphaFoldDB" id="A0A1M4SI89"/>
<feature type="active site" evidence="13">
    <location>
        <position position="67"/>
    </location>
</feature>
<dbReference type="OrthoDB" id="9805499at2"/>
<evidence type="ECO:0000256" key="6">
    <source>
        <dbReference type="ARBA" id="ARBA00022763"/>
    </source>
</evidence>
<evidence type="ECO:0000256" key="5">
    <source>
        <dbReference type="ARBA" id="ARBA00022759"/>
    </source>
</evidence>
<dbReference type="Gene3D" id="3.30.420.10">
    <property type="entry name" value="Ribonuclease H-like superfamily/Ribonuclease H"/>
    <property type="match status" value="1"/>
</dbReference>
<dbReference type="InterPro" id="IPR012337">
    <property type="entry name" value="RNaseH-like_sf"/>
</dbReference>
<dbReference type="HAMAP" id="MF_00034">
    <property type="entry name" value="RuvC"/>
    <property type="match status" value="1"/>
</dbReference>
<protein>
    <recommendedName>
        <fullName evidence="13 14">Crossover junction endodeoxyribonuclease RuvC</fullName>
        <ecNumber evidence="13 14">3.1.21.10</ecNumber>
    </recommendedName>
    <alternativeName>
        <fullName evidence="13">Holliday junction nuclease RuvC</fullName>
    </alternativeName>
    <alternativeName>
        <fullName evidence="13">Holliday junction resolvase RuvC</fullName>
    </alternativeName>
</protein>
<keyword evidence="8 13" id="KW-0460">Magnesium</keyword>
<dbReference type="GO" id="GO:0005737">
    <property type="term" value="C:cytoplasm"/>
    <property type="evidence" value="ECO:0007669"/>
    <property type="project" value="UniProtKB-SubCell"/>
</dbReference>
<keyword evidence="5 13" id="KW-0255">Endonuclease</keyword>
<dbReference type="GO" id="GO:0006281">
    <property type="term" value="P:DNA repair"/>
    <property type="evidence" value="ECO:0007669"/>
    <property type="project" value="UniProtKB-UniRule"/>
</dbReference>
<dbReference type="PANTHER" id="PTHR30194">
    <property type="entry name" value="CROSSOVER JUNCTION ENDODEOXYRIBONUCLEASE RUVC"/>
    <property type="match status" value="1"/>
</dbReference>
<dbReference type="Proteomes" id="UP000184295">
    <property type="component" value="Unassembled WGS sequence"/>
</dbReference>
<comment type="similarity">
    <text evidence="1 13">Belongs to the RuvC family.</text>
</comment>
<evidence type="ECO:0000256" key="13">
    <source>
        <dbReference type="HAMAP-Rule" id="MF_00034"/>
    </source>
</evidence>
<keyword evidence="2 13" id="KW-0963">Cytoplasm</keyword>
<dbReference type="GO" id="GO:0000287">
    <property type="term" value="F:magnesium ion binding"/>
    <property type="evidence" value="ECO:0007669"/>
    <property type="project" value="UniProtKB-UniRule"/>
</dbReference>
<dbReference type="InterPro" id="IPR036397">
    <property type="entry name" value="RNaseH_sf"/>
</dbReference>
<evidence type="ECO:0000313" key="16">
    <source>
        <dbReference type="Proteomes" id="UP000184295"/>
    </source>
</evidence>
<keyword evidence="11 13" id="KW-0234">DNA repair</keyword>
<dbReference type="Pfam" id="PF02075">
    <property type="entry name" value="RuvC"/>
    <property type="match status" value="1"/>
</dbReference>
<evidence type="ECO:0000256" key="2">
    <source>
        <dbReference type="ARBA" id="ARBA00022490"/>
    </source>
</evidence>